<dbReference type="PROSITE" id="PS51186">
    <property type="entry name" value="GNAT"/>
    <property type="match status" value="1"/>
</dbReference>
<dbReference type="CDD" id="cd04301">
    <property type="entry name" value="NAT_SF"/>
    <property type="match status" value="1"/>
</dbReference>
<dbReference type="GO" id="GO:0016747">
    <property type="term" value="F:acyltransferase activity, transferring groups other than amino-acyl groups"/>
    <property type="evidence" value="ECO:0007669"/>
    <property type="project" value="InterPro"/>
</dbReference>
<dbReference type="InterPro" id="IPR000182">
    <property type="entry name" value="GNAT_dom"/>
</dbReference>
<dbReference type="AlphaFoldDB" id="A0AAN0NHA2"/>
<evidence type="ECO:0000259" key="1">
    <source>
        <dbReference type="PROSITE" id="PS51186"/>
    </source>
</evidence>
<dbReference type="InterPro" id="IPR051531">
    <property type="entry name" value="N-acetyltransferase"/>
</dbReference>
<organism evidence="2 3">
    <name type="scientific">Yoonia rhodophyticola</name>
    <dbReference type="NCBI Taxonomy" id="3137370"/>
    <lineage>
        <taxon>Bacteria</taxon>
        <taxon>Pseudomonadati</taxon>
        <taxon>Pseudomonadota</taxon>
        <taxon>Alphaproteobacteria</taxon>
        <taxon>Rhodobacterales</taxon>
        <taxon>Paracoccaceae</taxon>
        <taxon>Yoonia</taxon>
    </lineage>
</organism>
<dbReference type="KEGG" id="yrh:AABB31_12405"/>
<sequence>MQRQLLPIFTSRLVIRQLFKADLKPVFDTLRPETSGGRIFEKKTLAEAERWLCNRMAEHTELGYSIWAIETRQADFVGLCGLIPWEPVPMICYAVRKQFQGNGYGTEAAKAVIEIAAEEFGTIISTIRDSNVESIRVAEKIGMRVSETPFSDNQMLRSFVYP</sequence>
<reference evidence="2 3" key="2">
    <citation type="submission" date="2024-08" db="EMBL/GenBank/DDBJ databases">
        <title>Phylogenomic analyses of a clade within the roseobacter group suggest taxonomic reassignments of species of the genera Aestuariivita, Citreicella, Loktanella, Nautella, Pelagibaca, Ruegeria, Thalassobius, Thiobacimonas and Tropicibacter, and the proposal o.</title>
        <authorList>
            <person name="Jeon C.O."/>
        </authorList>
    </citation>
    <scope>NUCLEOTIDE SEQUENCE [LARGE SCALE GENOMIC DNA]</scope>
    <source>
        <strain evidence="2 3">SS1-5</strain>
    </source>
</reference>
<dbReference type="EMBL" id="CP151767">
    <property type="protein sequence ID" value="WZU65897.1"/>
    <property type="molecule type" value="Genomic_DNA"/>
</dbReference>
<accession>A0AAN0NHA2</accession>
<feature type="domain" description="N-acetyltransferase" evidence="1">
    <location>
        <begin position="13"/>
        <end position="162"/>
    </location>
</feature>
<dbReference type="Gene3D" id="3.40.630.30">
    <property type="match status" value="1"/>
</dbReference>
<dbReference type="SUPFAM" id="SSF55729">
    <property type="entry name" value="Acyl-CoA N-acyltransferases (Nat)"/>
    <property type="match status" value="1"/>
</dbReference>
<evidence type="ECO:0000313" key="2">
    <source>
        <dbReference type="EMBL" id="WZU65897.1"/>
    </source>
</evidence>
<gene>
    <name evidence="2" type="ORF">AABB31_12405</name>
</gene>
<evidence type="ECO:0000313" key="3">
    <source>
        <dbReference type="Proteomes" id="UP001470809"/>
    </source>
</evidence>
<dbReference type="PANTHER" id="PTHR43792">
    <property type="entry name" value="GNAT FAMILY, PUTATIVE (AFU_ORTHOLOGUE AFUA_3G00765)-RELATED-RELATED"/>
    <property type="match status" value="1"/>
</dbReference>
<protein>
    <submittedName>
        <fullName evidence="2">GNAT family N-acetyltransferase</fullName>
    </submittedName>
</protein>
<name>A0AAN0NHA2_9RHOB</name>
<dbReference type="PANTHER" id="PTHR43792:SF1">
    <property type="entry name" value="N-ACETYLTRANSFERASE DOMAIN-CONTAINING PROTEIN"/>
    <property type="match status" value="1"/>
</dbReference>
<reference evidence="3" key="1">
    <citation type="submission" date="2024-04" db="EMBL/GenBank/DDBJ databases">
        <title>Phylogenomic analyses of a clade within the roseobacter group suggest taxonomic reassignments of species of the genera Aestuariivita, Citreicella, Loktanella, Nautella, Pelagibaca, Ruegeria, Thalassobius, Thiobacimonas and Tropicibacter, and the proposal o.</title>
        <authorList>
            <person name="Jeon C.O."/>
        </authorList>
    </citation>
    <scope>NUCLEOTIDE SEQUENCE [LARGE SCALE GENOMIC DNA]</scope>
    <source>
        <strain evidence="3">SS1-5</strain>
    </source>
</reference>
<keyword evidence="3" id="KW-1185">Reference proteome</keyword>
<dbReference type="Pfam" id="PF13302">
    <property type="entry name" value="Acetyltransf_3"/>
    <property type="match status" value="1"/>
</dbReference>
<dbReference type="RefSeq" id="WP_342075229.1">
    <property type="nucleotide sequence ID" value="NZ_CP151767.2"/>
</dbReference>
<dbReference type="InterPro" id="IPR016181">
    <property type="entry name" value="Acyl_CoA_acyltransferase"/>
</dbReference>
<dbReference type="Proteomes" id="UP001470809">
    <property type="component" value="Chromosome"/>
</dbReference>
<proteinExistence type="predicted"/>